<comment type="caution">
    <text evidence="1">The sequence shown here is derived from an EMBL/GenBank/DDBJ whole genome shotgun (WGS) entry which is preliminary data.</text>
</comment>
<sequence>LFNFLELFQFISILASAFGPSRPHFFTKISRFYAGPSSLFRPPSPPLTLAFFDLFYGIMGTFNPNAFPFYDSELCRSLSVHLYDL</sequence>
<reference evidence="1 2" key="1">
    <citation type="journal article" date="2018" name="Sci. Rep.">
        <title>Genomic signatures of local adaptation to the degree of environmental predictability in rotifers.</title>
        <authorList>
            <person name="Franch-Gras L."/>
            <person name="Hahn C."/>
            <person name="Garcia-Roger E.M."/>
            <person name="Carmona M.J."/>
            <person name="Serra M."/>
            <person name="Gomez A."/>
        </authorList>
    </citation>
    <scope>NUCLEOTIDE SEQUENCE [LARGE SCALE GENOMIC DNA]</scope>
    <source>
        <strain evidence="1">HYR1</strain>
    </source>
</reference>
<proteinExistence type="predicted"/>
<accession>A0A3M7PGX2</accession>
<feature type="non-terminal residue" evidence="1">
    <location>
        <position position="1"/>
    </location>
</feature>
<organism evidence="1 2">
    <name type="scientific">Brachionus plicatilis</name>
    <name type="common">Marine rotifer</name>
    <name type="synonym">Brachionus muelleri</name>
    <dbReference type="NCBI Taxonomy" id="10195"/>
    <lineage>
        <taxon>Eukaryota</taxon>
        <taxon>Metazoa</taxon>
        <taxon>Spiralia</taxon>
        <taxon>Gnathifera</taxon>
        <taxon>Rotifera</taxon>
        <taxon>Eurotatoria</taxon>
        <taxon>Monogononta</taxon>
        <taxon>Pseudotrocha</taxon>
        <taxon>Ploima</taxon>
        <taxon>Brachionidae</taxon>
        <taxon>Brachionus</taxon>
    </lineage>
</organism>
<dbReference type="Proteomes" id="UP000276133">
    <property type="component" value="Unassembled WGS sequence"/>
</dbReference>
<protein>
    <submittedName>
        <fullName evidence="1">Uncharacterized protein</fullName>
    </submittedName>
</protein>
<dbReference type="AlphaFoldDB" id="A0A3M7PGX2"/>
<name>A0A3M7PGX2_BRAPC</name>
<dbReference type="EMBL" id="REGN01010872">
    <property type="protein sequence ID" value="RMZ98278.1"/>
    <property type="molecule type" value="Genomic_DNA"/>
</dbReference>
<evidence type="ECO:0000313" key="2">
    <source>
        <dbReference type="Proteomes" id="UP000276133"/>
    </source>
</evidence>
<keyword evidence="2" id="KW-1185">Reference proteome</keyword>
<evidence type="ECO:0000313" key="1">
    <source>
        <dbReference type="EMBL" id="RMZ98278.1"/>
    </source>
</evidence>
<gene>
    <name evidence="1" type="ORF">BpHYR1_021079</name>
</gene>